<organism evidence="1 2">
    <name type="scientific">Mesobacillus subterraneus</name>
    <dbReference type="NCBI Taxonomy" id="285983"/>
    <lineage>
        <taxon>Bacteria</taxon>
        <taxon>Bacillati</taxon>
        <taxon>Bacillota</taxon>
        <taxon>Bacilli</taxon>
        <taxon>Bacillales</taxon>
        <taxon>Bacillaceae</taxon>
        <taxon>Mesobacillus</taxon>
    </lineage>
</organism>
<proteinExistence type="predicted"/>
<sequence>MKTSRFFLILLILIITAFLTACSKGMAFEITKAERRVTETDDRIQLELEYEIINHSNEDYFFTLVFPSYIQDALITKVGINKLPGKSSTSNVEIINIRKDSAEMTDETIEAILNGDIPIVQEILIGTTISLN</sequence>
<gene>
    <name evidence="1" type="ORF">EJA10_02870</name>
</gene>
<evidence type="ECO:0000313" key="2">
    <source>
        <dbReference type="Proteomes" id="UP000279911"/>
    </source>
</evidence>
<dbReference type="RefSeq" id="WP_125478499.1">
    <property type="nucleotide sequence ID" value="NZ_RSFW01000003.1"/>
</dbReference>
<dbReference type="PROSITE" id="PS51257">
    <property type="entry name" value="PROKAR_LIPOPROTEIN"/>
    <property type="match status" value="1"/>
</dbReference>
<dbReference type="OrthoDB" id="9855653at2"/>
<dbReference type="EMBL" id="RSFW01000003">
    <property type="protein sequence ID" value="RSD29066.1"/>
    <property type="molecule type" value="Genomic_DNA"/>
</dbReference>
<comment type="caution">
    <text evidence="1">The sequence shown here is derived from an EMBL/GenBank/DDBJ whole genome shotgun (WGS) entry which is preliminary data.</text>
</comment>
<reference evidence="2" key="1">
    <citation type="submission" date="2018-12" db="EMBL/GenBank/DDBJ databases">
        <title>Bacillus chawlae sp. nov., Bacillus glennii sp. nov., and Bacillus saganii sp. nov. Isolated from the Vehicle Assembly Building at Kennedy Space Center where the Viking Spacecraft were Assembled.</title>
        <authorList>
            <person name="Seuylemezian A."/>
            <person name="Vaishampayan P."/>
        </authorList>
    </citation>
    <scope>NUCLEOTIDE SEQUENCE [LARGE SCALE GENOMIC DNA]</scope>
    <source>
        <strain evidence="2">DSM 13966</strain>
    </source>
</reference>
<protein>
    <submittedName>
        <fullName evidence="1">Uncharacterized protein</fullName>
    </submittedName>
</protein>
<accession>A0A427TXN8</accession>
<dbReference type="Proteomes" id="UP000279911">
    <property type="component" value="Unassembled WGS sequence"/>
</dbReference>
<evidence type="ECO:0000313" key="1">
    <source>
        <dbReference type="EMBL" id="RSD29066.1"/>
    </source>
</evidence>
<dbReference type="AlphaFoldDB" id="A0A427TXN8"/>
<name>A0A427TXN8_9BACI</name>